<dbReference type="OrthoDB" id="981660at2"/>
<keyword evidence="2" id="KW-1185">Reference proteome</keyword>
<evidence type="ECO:0000313" key="1">
    <source>
        <dbReference type="EMBL" id="ARU61969.1"/>
    </source>
</evidence>
<organism evidence="1 2">
    <name type="scientific">Tumebacillus avium</name>
    <dbReference type="NCBI Taxonomy" id="1903704"/>
    <lineage>
        <taxon>Bacteria</taxon>
        <taxon>Bacillati</taxon>
        <taxon>Bacillota</taxon>
        <taxon>Bacilli</taxon>
        <taxon>Bacillales</taxon>
        <taxon>Alicyclobacillaceae</taxon>
        <taxon>Tumebacillus</taxon>
    </lineage>
</organism>
<protein>
    <submittedName>
        <fullName evidence="1">Uncharacterized protein</fullName>
    </submittedName>
</protein>
<proteinExistence type="predicted"/>
<gene>
    <name evidence="1" type="ORF">CBW65_13865</name>
</gene>
<dbReference type="AlphaFoldDB" id="A0A1Y0IPL5"/>
<dbReference type="KEGG" id="tum:CBW65_13865"/>
<name>A0A1Y0IPL5_9BACL</name>
<evidence type="ECO:0000313" key="2">
    <source>
        <dbReference type="Proteomes" id="UP000195437"/>
    </source>
</evidence>
<reference evidence="2" key="1">
    <citation type="submission" date="2017-05" db="EMBL/GenBank/DDBJ databases">
        <authorList>
            <person name="Sung H."/>
        </authorList>
    </citation>
    <scope>NUCLEOTIDE SEQUENCE [LARGE SCALE GENOMIC DNA]</scope>
    <source>
        <strain evidence="2">AR23208</strain>
    </source>
</reference>
<dbReference type="EMBL" id="CP021434">
    <property type="protein sequence ID" value="ARU61969.1"/>
    <property type="molecule type" value="Genomic_DNA"/>
</dbReference>
<accession>A0A1Y0IPL5</accession>
<dbReference type="RefSeq" id="WP_087457338.1">
    <property type="nucleotide sequence ID" value="NZ_CP021434.1"/>
</dbReference>
<sequence>MAGKRLSDFNRKNGDSLIEIPLYTKIKVDTSVETDEYAEILDYDENGVPDILYHIDFIENKDIRYLKKIILEERTFYYFCPFCKKETHIIYKGHELKEKYIDPKLATYSYSYSMSEEYDLYVETANKDNALRLAEFTEQVFEDNRVFQMNLECTSKEKHTMYLVFHLTSDNFLMKTGQYPSIYDFDNSLVEYKKILKDKNITKELTSATRLISHDMAVGAFLYLRRIFENLLFEQSERAKLDNKIDAEVYSGADTKRRVEMLHIIGYVPAYLDEINPFLYDILSKGVHKLSEEECKQYYDTLRKAILLILDEKVAMEQKGKLKKTTKKELNKIHTNISK</sequence>
<dbReference type="Proteomes" id="UP000195437">
    <property type="component" value="Chromosome"/>
</dbReference>